<feature type="transmembrane region" description="Helical" evidence="8">
    <location>
        <begin position="1401"/>
        <end position="1427"/>
    </location>
</feature>
<evidence type="ECO:0000256" key="8">
    <source>
        <dbReference type="SAM" id="Phobius"/>
    </source>
</evidence>
<dbReference type="GO" id="GO:0009190">
    <property type="term" value="P:cyclic nucleotide biosynthetic process"/>
    <property type="evidence" value="ECO:0007669"/>
    <property type="project" value="InterPro"/>
</dbReference>
<feature type="transmembrane region" description="Helical" evidence="8">
    <location>
        <begin position="1465"/>
        <end position="1485"/>
    </location>
</feature>
<keyword evidence="5 8" id="KW-1133">Transmembrane helix</keyword>
<evidence type="ECO:0000313" key="11">
    <source>
        <dbReference type="Proteomes" id="UP000076004"/>
    </source>
</evidence>
<dbReference type="Gene3D" id="3.30.70.1230">
    <property type="entry name" value="Nucleotide cyclase"/>
    <property type="match status" value="2"/>
</dbReference>
<organism evidence="10 11">
    <name type="scientific">Plasmodium gaboni</name>
    <dbReference type="NCBI Taxonomy" id="647221"/>
    <lineage>
        <taxon>Eukaryota</taxon>
        <taxon>Sar</taxon>
        <taxon>Alveolata</taxon>
        <taxon>Apicomplexa</taxon>
        <taxon>Aconoidasida</taxon>
        <taxon>Haemosporida</taxon>
        <taxon>Plasmodiidae</taxon>
        <taxon>Plasmodium</taxon>
        <taxon>Plasmodium (Laverania)</taxon>
    </lineage>
</organism>
<feature type="compositionally biased region" description="Polar residues" evidence="7">
    <location>
        <begin position="2630"/>
        <end position="2644"/>
    </location>
</feature>
<dbReference type="InterPro" id="IPR001054">
    <property type="entry name" value="A/G_cyclase"/>
</dbReference>
<dbReference type="InterPro" id="IPR023298">
    <property type="entry name" value="ATPase_P-typ_TM_dom_sf"/>
</dbReference>
<feature type="transmembrane region" description="Helical" evidence="8">
    <location>
        <begin position="1303"/>
        <end position="1324"/>
    </location>
</feature>
<feature type="transmembrane region" description="Helical" evidence="8">
    <location>
        <begin position="2711"/>
        <end position="2732"/>
    </location>
</feature>
<proteinExistence type="predicted"/>
<dbReference type="SUPFAM" id="SSF56784">
    <property type="entry name" value="HAD-like"/>
    <property type="match status" value="1"/>
</dbReference>
<gene>
    <name evidence="10" type="ORF">PGSY75_1360500</name>
</gene>
<evidence type="ECO:0000256" key="6">
    <source>
        <dbReference type="ARBA" id="ARBA00023136"/>
    </source>
</evidence>
<feature type="compositionally biased region" description="Basic and acidic residues" evidence="7">
    <location>
        <begin position="1869"/>
        <end position="1883"/>
    </location>
</feature>
<sequence length="3151" mass="372502">MKTQTLSLMNINGKRKFLGTNNKIYRKVIINPTSEDDIQKFCRNYFRIYNFSLYNFIRRLISFDAILVYSLFLTVYIFSEINHGETKKYLFIDTAISLFFNIILLIVIESLFELKKLKDVKNANSQYYLRIVPKMSYFEKVMTKDIKVGNIIRIFQGDEFPADVVILYVKNNANAIVDSFKIDGLFRKSIKYAVDKYKIDKDYLKMLSEINGVIRCELPNKNIFCFQGNFKLDKHPRSLLLNYQNFALQSSVLKGAEYIDAVVVYTGADTKKNLNIPQKIEENKTFCIKMNNIVYYLIFMYFFFVVLSVVIKIVFFHKKSSFQNSRDSFLSMLEDFVGLYILVLPIMMYSEKSLIYIIQSLRIENDLRMRNTESEKPKVFNKNKNDALGNVDLLATSRNGVLVKRKELLVSCVINNVMYGKKDLICSRKNFKLPTLNILDSERKSVSKLLNLDERIFKDPENIFFPTRDFCSFLKLFENKISSIYNPYSSSLSNLLKEKYKNYVNEEILNKNVKLTSFVKSQLTIGYNQICENDQLSYNCQEICEDSQKENIQSVKIEEFILGLCGCNRIIIYNEKCLDISLNEYKSDNFMETYSKFETENEEDHENDHDEYNNMEHSDDENINSIEYEDICLYNIIRNTGFSIYCYKNTLFLYNLVKECKVYFLTCYHDFLRSNKFSMCILKCGHSINNEKEGGVLYVRGYDFNILPYISKEKNNIKKIKNAIKIYTLNYLKVIILCKKQISNEDIAKYIILKSASKKLSFKFYDLIKLFFLYDLEVIGIIGLKNELKEGVKQTFNDVINFDIRSWIFANECSKDTYLTALQCNLIESSSNLFLINYYNLKNTHEEGANILFHNFISSLYKLKSNSYALVINDESIKNIMTNVESMKILLCIAMRATVVLFCKLQNETKGKIIRTLYALTRPKLTVLGIGTTLNDAYLLKYSSISVCLSLNEHVNILYNISDYVLQEFKFISELLILGRLNRFSLCKVFLWIIYLKITVVSFYFFHNFDNYFSGSSASSILYTQTTFALLHYFLIIAFSAYEIDLPYKFVRRVPYIYQLSRRKYFLNNNIILLTIIEAILISLTSYYILRLNVFHLITHREFTFHIFILNVFITTEKILLLSKTWHIYFFIMAVLIIGILFIYVNIFTLVDCIKNGKCEFSLFQMENIYFWTSLFPILYMNFIIDKLMKYIRNKIYPDISDYLRKYFLRRMFCHNNDKPLSQRKIKGINKFEKFEKNDLLLKHIPTPKIYKIKDDPTYYNKSKRSKFLYDTFRKVIDINVKYRNQQLNLEYKTYEKGNKLKLRIIVILLFVIYIIIFSSQTIIDINIKSNIHYITIFYIIYFVFSCVLLIYIRIRNKATSTFFFFLSRFLLICGFCIELYDNISNDILNVLITYSFTVSYIFFMSFKILEALLVCISILLLTFWVYYEKNKNMIDICTHFCSNPYLSINNLDHMNISCLCKKQIVIFLISLLSFTLICLSMKYYEIFYLKKKFLFRYKQKVNLAKQIEILHTMLPNFLVEYLLISDPKNDGIMVGKNISGEDRGIISVIFCDIDDFQNMVSTLQPHILVETLDNLYLYFDKCIKYFNCIKIETVFESYLAASGLSEKKNNDLDKIMYDTKCAIKLAIAQLSAKYYISYKVLDTREHFSDNSTSYDKYINKNISLKIGIHTGKAISGVIGSVKPQYALFGDTVNTASRMKSTSLPDHIHVSYDTYKYLKEDNTFVWKERKVFIKGKGKMKTYLLVDILDDIKRKGESLNYYSSSNLLLSQLGSETESIYEERENSKGGSSNISKEGIISINKSSNSNISKEHIRSINKSNSSNISKESLISINKSRSNSITGINEVQIKDKKDMVIKHNRKKNKIDSSCSKRIDKKSRDKKSDRMYHPLDEVVKHSDIHLLDYKINKKRYKKMKSDTNNENKLIGDIFNMYDKKIKYFYKKNYESNSMENRSFIKHYKNTKYKKSDYLLLDKKGESEKFKRNTSYILESPLHLIGDIVDNNMKRKKKKKEINTIVSDEMFTSPVNIKEYNYNHQKREKEIVGNLSYDKTKKIFPFIKFTKEGRIKKKIEKNKINNNNNNDNFPYNDYSSSSSLKYCDNENNFVIKYIRERKDFQKKFDHPNFNFSKFLQNYNSLKNKKKNKNKNKNIRSNGYLNYTSSTNDGVSYNFLSDSLYYSDNEYSSDSLKYDNKSLIKNKKIIKFDDLFTKIYIKKKRLLQRNNYDVRRKEKKLKNNNGMSRNKTKNINLNEKKKKFKYFVTNENGDNDNNKEDDSKSMQKCFIHISKHKKEQIEDKKKTHKCFHNNVECVYPYRDNNIHINFSRDEKRKYSINLYEHLDEQEKMKGKKKYVNKDKELLGSINKQAERKPTKKKKKNKNVENKYDKKKNRMITNKTNKKYAKSIISGDEQSSNDNNFLKKKEVNFTGKNEEYLNRTNTNLSIGLKDMEENDYEIHSNNIYYNNHIYSDDINNTIKLNNNGNDMNSISKNKGKNKLGKKISFFSLNNKYHESEIINEEDTKNISNIRESQIINKDKYNYFTHSPSLKKKKSVFTKINNLFKSYFKSIDVHEKFGFSKKFKFQTKDSEDIKGNNNKISKNRHNNNSNYGYNDSSKCSNTDSSKYSNGDSRNHHHSNNSRVTLSKGQGPENNKNVDYAYQFDNYDKKLLKKLTSNLQLNKKNVKNFNIFYYKFNDEELEEEYTRNYYREIINIDLTKKLIIIFIFTEIFLSLCNIIELSFYEKKLKYNDSIVIIWLIRSIYLFIITYIWIILKTKLKEYKNNSSKMMWTIFILNIFLCSWGIILIDLSCIHYSMLLGNKNERALFFMKDASELIICIQLIFIKNMLFKHKFFFFVFFYIFLIYSFSKLFSIHTCQTHICCSIILFISINILYFWYSEYLDRIQFLVKRKRNRMEKISQDFLTKILPRQVLEEYQNDNLQLTYKHEKIAFLFADIVGFTKWSKTVSPKEVLKLLQKLISKIDKDTIKLGLYKLFTIGDAYVATSQPNSSITDETEALEGILNILKLAKLILHNINTIKIQFNKHDFNMRIGLHYGSCVGGIIGSVRIRYDMWGLDVLIANKIESNGIPGEIICSEQFRHFFIQNEPQAKLNFWYYKSIYINDQDIKLYVIEDKNYEEDYDPKVIDYTTLLKLRQEKGLHS</sequence>
<feature type="transmembrane region" description="Helical" evidence="8">
    <location>
        <begin position="1026"/>
        <end position="1044"/>
    </location>
</feature>
<evidence type="ECO:0000259" key="9">
    <source>
        <dbReference type="PROSITE" id="PS50125"/>
    </source>
</evidence>
<evidence type="ECO:0000256" key="5">
    <source>
        <dbReference type="ARBA" id="ARBA00022989"/>
    </source>
</evidence>
<evidence type="ECO:0000313" key="10">
    <source>
        <dbReference type="EMBL" id="KYN97368.1"/>
    </source>
</evidence>
<feature type="region of interest" description="Disordered" evidence="7">
    <location>
        <begin position="2580"/>
        <end position="2644"/>
    </location>
</feature>
<feature type="transmembrane region" description="Helical" evidence="8">
    <location>
        <begin position="2843"/>
        <end position="2861"/>
    </location>
</feature>
<feature type="transmembrane region" description="Helical" evidence="8">
    <location>
        <begin position="90"/>
        <end position="112"/>
    </location>
</feature>
<dbReference type="RefSeq" id="XP_018640373.1">
    <property type="nucleotide sequence ID" value="XM_018787631.1"/>
</dbReference>
<dbReference type="GO" id="GO:0005886">
    <property type="term" value="C:plasma membrane"/>
    <property type="evidence" value="ECO:0007669"/>
    <property type="project" value="TreeGrafter"/>
</dbReference>
<comment type="subcellular location">
    <subcellularLocation>
        <location evidence="1">Membrane</location>
        <topology evidence="1">Multi-pass membrane protein</topology>
    </subcellularLocation>
</comment>
<name>A0A151LEK4_9APIC</name>
<keyword evidence="2 8" id="KW-0812">Transmembrane</keyword>
<keyword evidence="6 8" id="KW-0472">Membrane</keyword>
<feature type="transmembrane region" description="Helical" evidence="8">
    <location>
        <begin position="1065"/>
        <end position="1091"/>
    </location>
</feature>
<feature type="transmembrane region" description="Helical" evidence="8">
    <location>
        <begin position="1169"/>
        <end position="1185"/>
    </location>
</feature>
<dbReference type="InterPro" id="IPR036412">
    <property type="entry name" value="HAD-like_sf"/>
</dbReference>
<feature type="transmembrane region" description="Helical" evidence="8">
    <location>
        <begin position="1362"/>
        <end position="1381"/>
    </location>
</feature>
<dbReference type="GO" id="GO:0140326">
    <property type="term" value="F:ATPase-coupled intramembrane lipid transporter activity"/>
    <property type="evidence" value="ECO:0007669"/>
    <property type="project" value="TreeGrafter"/>
</dbReference>
<dbReference type="CDD" id="cd07302">
    <property type="entry name" value="CHD"/>
    <property type="match status" value="2"/>
</dbReference>
<dbReference type="Gene3D" id="3.40.50.1000">
    <property type="entry name" value="HAD superfamily/HAD-like"/>
    <property type="match status" value="1"/>
</dbReference>
<evidence type="ECO:0000256" key="7">
    <source>
        <dbReference type="SAM" id="MobiDB-lite"/>
    </source>
</evidence>
<feature type="domain" description="Guanylate cyclase" evidence="9">
    <location>
        <begin position="1548"/>
        <end position="1700"/>
    </location>
</feature>
<keyword evidence="4" id="KW-0460">Magnesium</keyword>
<dbReference type="GeneID" id="29778219"/>
<feature type="transmembrane region" description="Helical" evidence="8">
    <location>
        <begin position="2782"/>
        <end position="2804"/>
    </location>
</feature>
<dbReference type="InterPro" id="IPR023214">
    <property type="entry name" value="HAD_sf"/>
</dbReference>
<protein>
    <submittedName>
        <fullName evidence="10">Guanylyl cyclase beta</fullName>
    </submittedName>
</protein>
<dbReference type="InterPro" id="IPR032630">
    <property type="entry name" value="P_typ_ATPase_c"/>
</dbReference>
<dbReference type="SUPFAM" id="SSF55073">
    <property type="entry name" value="Nucleotide cyclase"/>
    <property type="match status" value="2"/>
</dbReference>
<feature type="transmembrane region" description="Helical" evidence="8">
    <location>
        <begin position="336"/>
        <end position="358"/>
    </location>
</feature>
<accession>A0A151LEK4</accession>
<evidence type="ECO:0000256" key="2">
    <source>
        <dbReference type="ARBA" id="ARBA00022692"/>
    </source>
</evidence>
<dbReference type="EMBL" id="LVLB01000014">
    <property type="protein sequence ID" value="KYN97368.1"/>
    <property type="molecule type" value="Genomic_DNA"/>
</dbReference>
<feature type="transmembrane region" description="Helical" evidence="8">
    <location>
        <begin position="989"/>
        <end position="1006"/>
    </location>
</feature>
<dbReference type="InterPro" id="IPR008250">
    <property type="entry name" value="ATPase_P-typ_transduc_dom_A_sf"/>
</dbReference>
<feature type="transmembrane region" description="Helical" evidence="8">
    <location>
        <begin position="1103"/>
        <end position="1121"/>
    </location>
</feature>
<dbReference type="InterPro" id="IPR029787">
    <property type="entry name" value="Nucleotide_cyclase"/>
</dbReference>
<dbReference type="KEGG" id="pgab:PGSY75_1360500"/>
<feature type="region of interest" description="Disordered" evidence="7">
    <location>
        <begin position="2337"/>
        <end position="2410"/>
    </location>
</feature>
<dbReference type="GO" id="GO:0045332">
    <property type="term" value="P:phospholipid translocation"/>
    <property type="evidence" value="ECO:0007669"/>
    <property type="project" value="TreeGrafter"/>
</dbReference>
<evidence type="ECO:0000256" key="1">
    <source>
        <dbReference type="ARBA" id="ARBA00004141"/>
    </source>
</evidence>
<dbReference type="SMART" id="SM00044">
    <property type="entry name" value="CYCc"/>
    <property type="match status" value="2"/>
</dbReference>
<reference evidence="10 11" key="1">
    <citation type="journal article" date="2016" name="Nat. Commun.">
        <title>Genomes of cryptic chimpanzee Plasmodium species reveal key evolutionary events leading to human malaria.</title>
        <authorList>
            <person name="Sundararaman S.A."/>
            <person name="Plenderleith L.J."/>
            <person name="Liu W."/>
            <person name="Loy D.E."/>
            <person name="Learn G.H."/>
            <person name="Li Y."/>
            <person name="Shaw K.S."/>
            <person name="Ayouba A."/>
            <person name="Peeters M."/>
            <person name="Speede S."/>
            <person name="Shaw G.M."/>
            <person name="Bushman F.D."/>
            <person name="Brisson D."/>
            <person name="Rayner J.C."/>
            <person name="Sharp P.M."/>
            <person name="Hahn B.H."/>
        </authorList>
    </citation>
    <scope>NUCLEOTIDE SEQUENCE [LARGE SCALE GENOMIC DNA]</scope>
    <source>
        <strain evidence="10 11">SY75</strain>
    </source>
</reference>
<dbReference type="VEuPathDB" id="PlasmoDB:PGABG01_1358300"/>
<dbReference type="GO" id="GO:0046872">
    <property type="term" value="F:metal ion binding"/>
    <property type="evidence" value="ECO:0007669"/>
    <property type="project" value="UniProtKB-KW"/>
</dbReference>
<feature type="transmembrane region" description="Helical" evidence="8">
    <location>
        <begin position="2744"/>
        <end position="2762"/>
    </location>
</feature>
<feature type="transmembrane region" description="Helical" evidence="8">
    <location>
        <begin position="293"/>
        <end position="316"/>
    </location>
</feature>
<dbReference type="PANTHER" id="PTHR24092:SF175">
    <property type="entry name" value="PHOSPHOLIPID-TRANSPORTING ATPASE"/>
    <property type="match status" value="1"/>
</dbReference>
<feature type="transmembrane region" description="Helical" evidence="8">
    <location>
        <begin position="56"/>
        <end position="78"/>
    </location>
</feature>
<feature type="transmembrane region" description="Helical" evidence="8">
    <location>
        <begin position="1128"/>
        <end position="1149"/>
    </location>
</feature>
<dbReference type="Proteomes" id="UP000076004">
    <property type="component" value="Unassembled WGS sequence"/>
</dbReference>
<dbReference type="Pfam" id="PF16212">
    <property type="entry name" value="PhoLip_ATPase_C"/>
    <property type="match status" value="1"/>
</dbReference>
<evidence type="ECO:0000256" key="4">
    <source>
        <dbReference type="ARBA" id="ARBA00022842"/>
    </source>
</evidence>
<feature type="domain" description="Guanylate cyclase" evidence="9">
    <location>
        <begin position="2940"/>
        <end position="3074"/>
    </location>
</feature>
<dbReference type="SUPFAM" id="SSF81653">
    <property type="entry name" value="Calcium ATPase, transduction domain A"/>
    <property type="match status" value="1"/>
</dbReference>
<feature type="transmembrane region" description="Helical" evidence="8">
    <location>
        <begin position="1336"/>
        <end position="1355"/>
    </location>
</feature>
<feature type="region of interest" description="Disordered" evidence="7">
    <location>
        <begin position="1860"/>
        <end position="1883"/>
    </location>
</feature>
<dbReference type="VEuPathDB" id="PlasmoDB:PGSY75_1360500"/>
<feature type="compositionally biased region" description="Polar residues" evidence="7">
    <location>
        <begin position="2605"/>
        <end position="2621"/>
    </location>
</feature>
<feature type="compositionally biased region" description="Basic residues" evidence="7">
    <location>
        <begin position="2380"/>
        <end position="2396"/>
    </location>
</feature>
<evidence type="ECO:0000256" key="3">
    <source>
        <dbReference type="ARBA" id="ARBA00022723"/>
    </source>
</evidence>
<dbReference type="PANTHER" id="PTHR24092">
    <property type="entry name" value="PROBABLE PHOSPHOLIPID-TRANSPORTING ATPASE"/>
    <property type="match status" value="1"/>
</dbReference>
<dbReference type="GO" id="GO:0035556">
    <property type="term" value="P:intracellular signal transduction"/>
    <property type="evidence" value="ECO:0007669"/>
    <property type="project" value="InterPro"/>
</dbReference>
<dbReference type="SUPFAM" id="SSF81665">
    <property type="entry name" value="Calcium ATPase, transmembrane domain M"/>
    <property type="match status" value="1"/>
</dbReference>
<keyword evidence="3" id="KW-0479">Metal-binding</keyword>
<comment type="caution">
    <text evidence="10">The sequence shown here is derived from an EMBL/GenBank/DDBJ whole genome shotgun (WGS) entry which is preliminary data.</text>
</comment>
<dbReference type="Gene3D" id="2.70.150.10">
    <property type="entry name" value="Calcium-transporting ATPase, cytoplasmic transduction domain A"/>
    <property type="match status" value="1"/>
</dbReference>
<feature type="compositionally biased region" description="Low complexity" evidence="7">
    <location>
        <begin position="2585"/>
        <end position="2604"/>
    </location>
</feature>
<dbReference type="Pfam" id="PF00211">
    <property type="entry name" value="Guanylate_cyc"/>
    <property type="match status" value="2"/>
</dbReference>
<feature type="transmembrane region" description="Helical" evidence="8">
    <location>
        <begin position="2867"/>
        <end position="2887"/>
    </location>
</feature>
<dbReference type="PROSITE" id="PS50125">
    <property type="entry name" value="GUANYLATE_CYCLASE_2"/>
    <property type="match status" value="2"/>
</dbReference>